<protein>
    <recommendedName>
        <fullName evidence="4">Dihydropyrimidinase</fullName>
    </recommendedName>
</protein>
<dbReference type="GO" id="GO:0006208">
    <property type="term" value="P:pyrimidine nucleobase catabolic process"/>
    <property type="evidence" value="ECO:0007669"/>
    <property type="project" value="TreeGrafter"/>
</dbReference>
<evidence type="ECO:0000313" key="3">
    <source>
        <dbReference type="Proteomes" id="UP000541444"/>
    </source>
</evidence>
<dbReference type="AlphaFoldDB" id="A0A7J7NUB7"/>
<dbReference type="GO" id="GO:0005829">
    <property type="term" value="C:cytosol"/>
    <property type="evidence" value="ECO:0007669"/>
    <property type="project" value="TreeGrafter"/>
</dbReference>
<comment type="caution">
    <text evidence="2">The sequence shown here is derived from an EMBL/GenBank/DDBJ whole genome shotgun (WGS) entry which is preliminary data.</text>
</comment>
<dbReference type="OrthoDB" id="1924787at2759"/>
<dbReference type="GO" id="GO:0004157">
    <property type="term" value="F:dihydropyrimidinase activity"/>
    <property type="evidence" value="ECO:0007669"/>
    <property type="project" value="TreeGrafter"/>
</dbReference>
<dbReference type="SUPFAM" id="SSF51556">
    <property type="entry name" value="Metallo-dependent hydrolases"/>
    <property type="match status" value="1"/>
</dbReference>
<sequence length="304" mass="32771">MEILVKEKGINSIKFFLAYKGSFMINDELPLEGFKKCKTLGAVPMVHAENGDAVAEGQKRIFDLGITGPEGHGLSRPPMLEGEATSRAIRLASFVNVPLYVVHVMSIDAMEEIAKAQKSGQAVVGEAVVSGLVLDDSTLWDPDFTTAAKYVMSPPIKKVGHGKALQVALSTGILKLVGTYHCTFNSTQKALGIDDFRKIPNGVNGSDADTIILNHNASFEILSSSHHSRSDINVYEGRKGKGKVKVTIVGEKVVWENGELKVEPGSGRYIEMPPFGHLFSGIGKADAAYLSSLRAPVYRVRSAT</sequence>
<proteinExistence type="inferred from homology"/>
<dbReference type="PANTHER" id="PTHR11647:SF1">
    <property type="entry name" value="COLLAPSIN RESPONSE MEDIATOR PROTEIN"/>
    <property type="match status" value="1"/>
</dbReference>
<dbReference type="Proteomes" id="UP000541444">
    <property type="component" value="Unassembled WGS sequence"/>
</dbReference>
<dbReference type="Gene3D" id="3.20.20.140">
    <property type="entry name" value="Metal-dependent hydrolases"/>
    <property type="match status" value="2"/>
</dbReference>
<dbReference type="FunFam" id="3.20.20.140:FF:000174">
    <property type="entry name" value="Dihydropyrimidinase-related protein 2"/>
    <property type="match status" value="1"/>
</dbReference>
<dbReference type="InterPro" id="IPR050378">
    <property type="entry name" value="Metallo-dep_Hydrolases_sf"/>
</dbReference>
<dbReference type="InterPro" id="IPR032466">
    <property type="entry name" value="Metal_Hydrolase"/>
</dbReference>
<dbReference type="Gene3D" id="2.30.40.10">
    <property type="entry name" value="Urease, subunit C, domain 1"/>
    <property type="match status" value="1"/>
</dbReference>
<dbReference type="InterPro" id="IPR011059">
    <property type="entry name" value="Metal-dep_hydrolase_composite"/>
</dbReference>
<evidence type="ECO:0000313" key="2">
    <source>
        <dbReference type="EMBL" id="KAF6170564.1"/>
    </source>
</evidence>
<gene>
    <name evidence="2" type="ORF">GIB67_031972</name>
</gene>
<organism evidence="2 3">
    <name type="scientific">Kingdonia uniflora</name>
    <dbReference type="NCBI Taxonomy" id="39325"/>
    <lineage>
        <taxon>Eukaryota</taxon>
        <taxon>Viridiplantae</taxon>
        <taxon>Streptophyta</taxon>
        <taxon>Embryophyta</taxon>
        <taxon>Tracheophyta</taxon>
        <taxon>Spermatophyta</taxon>
        <taxon>Magnoliopsida</taxon>
        <taxon>Ranunculales</taxon>
        <taxon>Circaeasteraceae</taxon>
        <taxon>Kingdonia</taxon>
    </lineage>
</organism>
<reference evidence="2 3" key="1">
    <citation type="journal article" date="2020" name="IScience">
        <title>Genome Sequencing of the Endangered Kingdonia uniflora (Circaeasteraceae, Ranunculales) Reveals Potential Mechanisms of Evolutionary Specialization.</title>
        <authorList>
            <person name="Sun Y."/>
            <person name="Deng T."/>
            <person name="Zhang A."/>
            <person name="Moore M.J."/>
            <person name="Landis J.B."/>
            <person name="Lin N."/>
            <person name="Zhang H."/>
            <person name="Zhang X."/>
            <person name="Huang J."/>
            <person name="Zhang X."/>
            <person name="Sun H."/>
            <person name="Wang H."/>
        </authorList>
    </citation>
    <scope>NUCLEOTIDE SEQUENCE [LARGE SCALE GENOMIC DNA]</scope>
    <source>
        <strain evidence="2">TB1705</strain>
        <tissue evidence="2">Leaf</tissue>
    </source>
</reference>
<dbReference type="EMBL" id="JACGCM010000580">
    <property type="protein sequence ID" value="KAF6170564.1"/>
    <property type="molecule type" value="Genomic_DNA"/>
</dbReference>
<comment type="similarity">
    <text evidence="1">Belongs to the metallo-dependent hydrolases superfamily. Hydantoinase/dihydropyrimidinase family.</text>
</comment>
<accession>A0A7J7NUB7</accession>
<evidence type="ECO:0008006" key="4">
    <source>
        <dbReference type="Google" id="ProtNLM"/>
    </source>
</evidence>
<evidence type="ECO:0000256" key="1">
    <source>
        <dbReference type="ARBA" id="ARBA00008829"/>
    </source>
</evidence>
<dbReference type="SUPFAM" id="SSF51338">
    <property type="entry name" value="Composite domain of metallo-dependent hydrolases"/>
    <property type="match status" value="1"/>
</dbReference>
<name>A0A7J7NUB7_9MAGN</name>
<dbReference type="PANTHER" id="PTHR11647">
    <property type="entry name" value="HYDRANTOINASE/DIHYDROPYRIMIDINASE FAMILY MEMBER"/>
    <property type="match status" value="1"/>
</dbReference>
<keyword evidence="3" id="KW-1185">Reference proteome</keyword>